<dbReference type="Proteomes" id="UP001054857">
    <property type="component" value="Unassembled WGS sequence"/>
</dbReference>
<dbReference type="InterPro" id="IPR015421">
    <property type="entry name" value="PyrdxlP-dep_Trfase_major"/>
</dbReference>
<dbReference type="InterPro" id="IPR004839">
    <property type="entry name" value="Aminotransferase_I/II_large"/>
</dbReference>
<dbReference type="Gene3D" id="3.40.640.10">
    <property type="entry name" value="Type I PLP-dependent aspartate aminotransferase-like (Major domain)"/>
    <property type="match status" value="1"/>
</dbReference>
<dbReference type="PANTHER" id="PTHR11879">
    <property type="entry name" value="ASPARTATE AMINOTRANSFERASE"/>
    <property type="match status" value="1"/>
</dbReference>
<dbReference type="InterPro" id="IPR015424">
    <property type="entry name" value="PyrdxlP-dep_Trfase"/>
</dbReference>
<keyword evidence="6" id="KW-0663">Pyridoxal phosphate</keyword>
<keyword evidence="5 8" id="KW-0808">Transferase</keyword>
<reference evidence="10 11" key="1">
    <citation type="journal article" date="2021" name="Sci. Rep.">
        <title>Genome sequencing of the multicellular alga Astrephomene provides insights into convergent evolution of germ-soma differentiation.</title>
        <authorList>
            <person name="Yamashita S."/>
            <person name="Yamamoto K."/>
            <person name="Matsuzaki R."/>
            <person name="Suzuki S."/>
            <person name="Yamaguchi H."/>
            <person name="Hirooka S."/>
            <person name="Minakuchi Y."/>
            <person name="Miyagishima S."/>
            <person name="Kawachi M."/>
            <person name="Toyoda A."/>
            <person name="Nozaki H."/>
        </authorList>
    </citation>
    <scope>NUCLEOTIDE SEQUENCE [LARGE SCALE GENOMIC DNA]</scope>
    <source>
        <strain evidence="10 11">NIES-4017</strain>
    </source>
</reference>
<dbReference type="SUPFAM" id="SSF53383">
    <property type="entry name" value="PLP-dependent transferases"/>
    <property type="match status" value="1"/>
</dbReference>
<dbReference type="PRINTS" id="PR00799">
    <property type="entry name" value="TRANSAMINASE"/>
</dbReference>
<dbReference type="AlphaFoldDB" id="A0AAD3E5E0"/>
<evidence type="ECO:0000256" key="4">
    <source>
        <dbReference type="ARBA" id="ARBA00022576"/>
    </source>
</evidence>
<evidence type="ECO:0000256" key="3">
    <source>
        <dbReference type="ARBA" id="ARBA00011738"/>
    </source>
</evidence>
<dbReference type="InterPro" id="IPR004838">
    <property type="entry name" value="NHTrfase_class1_PyrdxlP-BS"/>
</dbReference>
<dbReference type="PANTHER" id="PTHR11879:SF46">
    <property type="entry name" value="ASPARTATE AMINOTRANSFERASE, CYTOPLASMIC"/>
    <property type="match status" value="1"/>
</dbReference>
<proteinExistence type="inferred from homology"/>
<comment type="subunit">
    <text evidence="3 8">Homodimer.</text>
</comment>
<evidence type="ECO:0000256" key="5">
    <source>
        <dbReference type="ARBA" id="ARBA00022679"/>
    </source>
</evidence>
<comment type="catalytic activity">
    <reaction evidence="7 8">
        <text>L-aspartate + 2-oxoglutarate = oxaloacetate + L-glutamate</text>
        <dbReference type="Rhea" id="RHEA:21824"/>
        <dbReference type="ChEBI" id="CHEBI:16452"/>
        <dbReference type="ChEBI" id="CHEBI:16810"/>
        <dbReference type="ChEBI" id="CHEBI:29985"/>
        <dbReference type="ChEBI" id="CHEBI:29991"/>
        <dbReference type="EC" id="2.6.1.1"/>
    </reaction>
</comment>
<organism evidence="10 11">
    <name type="scientific">Astrephomene gubernaculifera</name>
    <dbReference type="NCBI Taxonomy" id="47775"/>
    <lineage>
        <taxon>Eukaryota</taxon>
        <taxon>Viridiplantae</taxon>
        <taxon>Chlorophyta</taxon>
        <taxon>core chlorophytes</taxon>
        <taxon>Chlorophyceae</taxon>
        <taxon>CS clade</taxon>
        <taxon>Chlamydomonadales</taxon>
        <taxon>Astrephomenaceae</taxon>
        <taxon>Astrephomene</taxon>
    </lineage>
</organism>
<dbReference type="Gene3D" id="3.90.1150.10">
    <property type="entry name" value="Aspartate Aminotransferase, domain 1"/>
    <property type="match status" value="1"/>
</dbReference>
<dbReference type="GO" id="GO:0004069">
    <property type="term" value="F:L-aspartate:2-oxoglutarate aminotransferase activity"/>
    <property type="evidence" value="ECO:0007669"/>
    <property type="project" value="UniProtKB-EC"/>
</dbReference>
<sequence length="440" mass="48116">MLQIAKMLQNVSSRAAGARHVFSARPVCSRVNFQAVRAASRFADVAQAPPDPILGVSEAFRASTNPNKLNLGVGAYRDEDLKPVVLNVVKKAEGNIFSRNENKEYLSIEGLEGFRRATVDLLLGQGHPAIQEGRVAAIQSLSGTGSLRVGAAFIARFLKGATVYISNPTWGNHRNIFGDEGVEWKHYRYFDAATVGLDFKGLTEDLTAAPPGSVVLLHGCAHNPTGVDPTPEQWAAIADLCKERNLLPFFDVAYQGFATGDLDKDAFAPRLFVERGLEILVSQSYSKNLGLYGERVGALVMVVQDKESATRCLSQLKRLARALYSNPPTHGAKIAAEVVNNKELFDEWKVEMRGMAGRIERVRGELQAALEAKCPQKDWSFITRQIGMFSFTGLSPAQVDNMTNKHAVYMTRDGRISLAGLNSAKVEYLADAIVDSVRNC</sequence>
<dbReference type="GO" id="GO:0006520">
    <property type="term" value="P:amino acid metabolic process"/>
    <property type="evidence" value="ECO:0007669"/>
    <property type="project" value="InterPro"/>
</dbReference>
<feature type="domain" description="Aminotransferase class I/classII large" evidence="9">
    <location>
        <begin position="67"/>
        <end position="433"/>
    </location>
</feature>
<comment type="miscellaneous">
    <text evidence="8">In eukaryotes there are cytoplasmic, mitochondrial and chloroplastic isozymes.</text>
</comment>
<comment type="caution">
    <text evidence="10">The sequence shown here is derived from an EMBL/GenBank/DDBJ whole genome shotgun (WGS) entry which is preliminary data.</text>
</comment>
<protein>
    <recommendedName>
        <fullName evidence="8">Aspartate aminotransferase</fullName>
        <ecNumber evidence="8">2.6.1.1</ecNumber>
    </recommendedName>
</protein>
<dbReference type="Pfam" id="PF00155">
    <property type="entry name" value="Aminotran_1_2"/>
    <property type="match status" value="1"/>
</dbReference>
<evidence type="ECO:0000259" key="9">
    <source>
        <dbReference type="Pfam" id="PF00155"/>
    </source>
</evidence>
<dbReference type="EMBL" id="BMAR01000074">
    <property type="protein sequence ID" value="GFR52883.1"/>
    <property type="molecule type" value="Genomic_DNA"/>
</dbReference>
<evidence type="ECO:0000256" key="2">
    <source>
        <dbReference type="ARBA" id="ARBA00007441"/>
    </source>
</evidence>
<dbReference type="NCBIfam" id="NF006719">
    <property type="entry name" value="PRK09257.1"/>
    <property type="match status" value="1"/>
</dbReference>
<dbReference type="InterPro" id="IPR000796">
    <property type="entry name" value="Asp_trans"/>
</dbReference>
<accession>A0AAD3E5E0</accession>
<comment type="cofactor">
    <cofactor evidence="1">
        <name>pyridoxal 5'-phosphate</name>
        <dbReference type="ChEBI" id="CHEBI:597326"/>
    </cofactor>
</comment>
<dbReference type="PROSITE" id="PS00105">
    <property type="entry name" value="AA_TRANSFER_CLASS_1"/>
    <property type="match status" value="1"/>
</dbReference>
<comment type="similarity">
    <text evidence="2">Belongs to the class-I pyridoxal-phosphate-dependent aminotransferase family.</text>
</comment>
<name>A0AAD3E5E0_9CHLO</name>
<dbReference type="GO" id="GO:0030170">
    <property type="term" value="F:pyridoxal phosphate binding"/>
    <property type="evidence" value="ECO:0007669"/>
    <property type="project" value="InterPro"/>
</dbReference>
<dbReference type="EC" id="2.6.1.1" evidence="8"/>
<evidence type="ECO:0000313" key="11">
    <source>
        <dbReference type="Proteomes" id="UP001054857"/>
    </source>
</evidence>
<keyword evidence="11" id="KW-1185">Reference proteome</keyword>
<dbReference type="FunFam" id="3.90.1150.10:FF:000001">
    <property type="entry name" value="Aspartate aminotransferase"/>
    <property type="match status" value="1"/>
</dbReference>
<gene>
    <name evidence="10" type="ORF">Agub_g15515</name>
</gene>
<evidence type="ECO:0000313" key="10">
    <source>
        <dbReference type="EMBL" id="GFR52883.1"/>
    </source>
</evidence>
<evidence type="ECO:0000256" key="7">
    <source>
        <dbReference type="ARBA" id="ARBA00049185"/>
    </source>
</evidence>
<dbReference type="FunFam" id="3.40.640.10:FF:000015">
    <property type="entry name" value="Aspartate aminotransferase"/>
    <property type="match status" value="1"/>
</dbReference>
<dbReference type="InterPro" id="IPR015422">
    <property type="entry name" value="PyrdxlP-dep_Trfase_small"/>
</dbReference>
<dbReference type="CDD" id="cd00609">
    <property type="entry name" value="AAT_like"/>
    <property type="match status" value="1"/>
</dbReference>
<evidence type="ECO:0000256" key="6">
    <source>
        <dbReference type="ARBA" id="ARBA00022898"/>
    </source>
</evidence>
<keyword evidence="4 8" id="KW-0032">Aminotransferase</keyword>
<evidence type="ECO:0000256" key="8">
    <source>
        <dbReference type="RuleBase" id="RU000480"/>
    </source>
</evidence>
<evidence type="ECO:0000256" key="1">
    <source>
        <dbReference type="ARBA" id="ARBA00001933"/>
    </source>
</evidence>